<dbReference type="Proteomes" id="UP000676565">
    <property type="component" value="Unassembled WGS sequence"/>
</dbReference>
<reference evidence="2 3" key="1">
    <citation type="submission" date="2021-04" db="EMBL/GenBank/DDBJ databases">
        <authorList>
            <person name="Ivanova A."/>
        </authorList>
    </citation>
    <scope>NUCLEOTIDE SEQUENCE [LARGE SCALE GENOMIC DNA]</scope>
    <source>
        <strain evidence="2 3">G18</strain>
    </source>
</reference>
<accession>A0ABS5BL02</accession>
<keyword evidence="3" id="KW-1185">Reference proteome</keyword>
<dbReference type="RefSeq" id="WP_210652515.1">
    <property type="nucleotide sequence ID" value="NZ_JAGKQQ010000001.1"/>
</dbReference>
<dbReference type="Pfam" id="PF25109">
    <property type="entry name" value="HAD_PNKP"/>
    <property type="match status" value="1"/>
</dbReference>
<sequence length="222" mass="24647">MNDPVIEPIRELAVLVAQQGHKIILVSGRSDAVQQETKEWLGRNGVPYSELHMRPAGDYRQDFIIKSEILDNLLAAGNEIAFVVDDRPSVVAMWRERGLTCLQCRDWDEAKPAKPGILTLMVGTSGAGKTTWLQSEEAEGDYGIDPSHVISSDQFRRELCGDFRDQTKNDAVFAAVHAVAKTRLGHGLPTVIDATHLRRKDRMESVRLANGGPVLRLDRPPD</sequence>
<dbReference type="SUPFAM" id="SSF52540">
    <property type="entry name" value="P-loop containing nucleoside triphosphate hydrolases"/>
    <property type="match status" value="1"/>
</dbReference>
<protein>
    <submittedName>
        <fullName evidence="2">AAA family ATPase</fullName>
    </submittedName>
</protein>
<dbReference type="SUPFAM" id="SSF56784">
    <property type="entry name" value="HAD-like"/>
    <property type="match status" value="1"/>
</dbReference>
<comment type="caution">
    <text evidence="2">The sequence shown here is derived from an EMBL/GenBank/DDBJ whole genome shotgun (WGS) entry which is preliminary data.</text>
</comment>
<gene>
    <name evidence="2" type="ORF">J8F10_03630</name>
</gene>
<dbReference type="InterPro" id="IPR027417">
    <property type="entry name" value="P-loop_NTPase"/>
</dbReference>
<dbReference type="EMBL" id="JAGKQQ010000001">
    <property type="protein sequence ID" value="MBP3954381.1"/>
    <property type="molecule type" value="Genomic_DNA"/>
</dbReference>
<feature type="domain" description="Polynucleotide kinase PNKP phosphatase" evidence="1">
    <location>
        <begin position="2"/>
        <end position="106"/>
    </location>
</feature>
<organism evidence="2 3">
    <name type="scientific">Gemmata palustris</name>
    <dbReference type="NCBI Taxonomy" id="2822762"/>
    <lineage>
        <taxon>Bacteria</taxon>
        <taxon>Pseudomonadati</taxon>
        <taxon>Planctomycetota</taxon>
        <taxon>Planctomycetia</taxon>
        <taxon>Gemmatales</taxon>
        <taxon>Gemmataceae</taxon>
        <taxon>Gemmata</taxon>
    </lineage>
</organism>
<dbReference type="InterPro" id="IPR056782">
    <property type="entry name" value="HAD_PNKP"/>
</dbReference>
<proteinExistence type="predicted"/>
<dbReference type="InterPro" id="IPR036412">
    <property type="entry name" value="HAD-like_sf"/>
</dbReference>
<evidence type="ECO:0000313" key="2">
    <source>
        <dbReference type="EMBL" id="MBP3954381.1"/>
    </source>
</evidence>
<dbReference type="Gene3D" id="3.40.50.300">
    <property type="entry name" value="P-loop containing nucleotide triphosphate hydrolases"/>
    <property type="match status" value="1"/>
</dbReference>
<evidence type="ECO:0000259" key="1">
    <source>
        <dbReference type="Pfam" id="PF25109"/>
    </source>
</evidence>
<dbReference type="Gene3D" id="3.40.50.1000">
    <property type="entry name" value="HAD superfamily/HAD-like"/>
    <property type="match status" value="1"/>
</dbReference>
<dbReference type="InterPro" id="IPR023214">
    <property type="entry name" value="HAD_sf"/>
</dbReference>
<evidence type="ECO:0000313" key="3">
    <source>
        <dbReference type="Proteomes" id="UP000676565"/>
    </source>
</evidence>
<name>A0ABS5BL02_9BACT</name>
<dbReference type="Pfam" id="PF13671">
    <property type="entry name" value="AAA_33"/>
    <property type="match status" value="1"/>
</dbReference>